<dbReference type="AlphaFoldDB" id="A0A4Q7V3D4"/>
<dbReference type="InterPro" id="IPR010982">
    <property type="entry name" value="Lambda_DNA-bd_dom_sf"/>
</dbReference>
<evidence type="ECO:0008006" key="4">
    <source>
        <dbReference type="Google" id="ProtNLM"/>
    </source>
</evidence>
<proteinExistence type="predicted"/>
<sequence>MSDGQYDLADKLARLMDAAGNPSTERLAESIRDHTGTSISGAYLWQIKRGKRANLTLQHLTALSTYFSHELGVRITLSYFDPTTPVDLPWSGPEADGDDRARAEQDFSDAMRDRGVRRIAARYGSMDPVQQRQLLAIADAIANVRDETADDSGTVEP</sequence>
<organism evidence="2 3">
    <name type="scientific">Pseudonocardia sediminis</name>
    <dbReference type="NCBI Taxonomy" id="1397368"/>
    <lineage>
        <taxon>Bacteria</taxon>
        <taxon>Bacillati</taxon>
        <taxon>Actinomycetota</taxon>
        <taxon>Actinomycetes</taxon>
        <taxon>Pseudonocardiales</taxon>
        <taxon>Pseudonocardiaceae</taxon>
        <taxon>Pseudonocardia</taxon>
    </lineage>
</organism>
<gene>
    <name evidence="2" type="ORF">EV383_4885</name>
</gene>
<comment type="caution">
    <text evidence="2">The sequence shown here is derived from an EMBL/GenBank/DDBJ whole genome shotgun (WGS) entry which is preliminary data.</text>
</comment>
<dbReference type="Proteomes" id="UP000291591">
    <property type="component" value="Unassembled WGS sequence"/>
</dbReference>
<feature type="compositionally biased region" description="Basic and acidic residues" evidence="1">
    <location>
        <begin position="98"/>
        <end position="109"/>
    </location>
</feature>
<dbReference type="OrthoDB" id="2679623at2"/>
<evidence type="ECO:0000313" key="3">
    <source>
        <dbReference type="Proteomes" id="UP000291591"/>
    </source>
</evidence>
<keyword evidence="3" id="KW-1185">Reference proteome</keyword>
<dbReference type="EMBL" id="SHKL01000001">
    <property type="protein sequence ID" value="RZT87951.1"/>
    <property type="molecule type" value="Genomic_DNA"/>
</dbReference>
<dbReference type="Gene3D" id="1.10.260.40">
    <property type="entry name" value="lambda repressor-like DNA-binding domains"/>
    <property type="match status" value="1"/>
</dbReference>
<feature type="region of interest" description="Disordered" evidence="1">
    <location>
        <begin position="88"/>
        <end position="109"/>
    </location>
</feature>
<dbReference type="GO" id="GO:0003677">
    <property type="term" value="F:DNA binding"/>
    <property type="evidence" value="ECO:0007669"/>
    <property type="project" value="InterPro"/>
</dbReference>
<name>A0A4Q7V3D4_PSEST</name>
<protein>
    <recommendedName>
        <fullName evidence="4">XRE family transcriptional regulator</fullName>
    </recommendedName>
</protein>
<accession>A0A4Q7V3D4</accession>
<evidence type="ECO:0000313" key="2">
    <source>
        <dbReference type="EMBL" id="RZT87951.1"/>
    </source>
</evidence>
<dbReference type="RefSeq" id="WP_130292029.1">
    <property type="nucleotide sequence ID" value="NZ_SHKL01000001.1"/>
</dbReference>
<evidence type="ECO:0000256" key="1">
    <source>
        <dbReference type="SAM" id="MobiDB-lite"/>
    </source>
</evidence>
<reference evidence="2 3" key="1">
    <citation type="submission" date="2019-02" db="EMBL/GenBank/DDBJ databases">
        <title>Sequencing the genomes of 1000 actinobacteria strains.</title>
        <authorList>
            <person name="Klenk H.-P."/>
        </authorList>
    </citation>
    <scope>NUCLEOTIDE SEQUENCE [LARGE SCALE GENOMIC DNA]</scope>
    <source>
        <strain evidence="2 3">DSM 45779</strain>
    </source>
</reference>